<protein>
    <submittedName>
        <fullName evidence="6">Kinase</fullName>
    </submittedName>
</protein>
<evidence type="ECO:0000313" key="7">
    <source>
        <dbReference type="Proteomes" id="UP000656881"/>
    </source>
</evidence>
<dbReference type="PANTHER" id="PTHR43085:SF46">
    <property type="entry name" value="ADENOSINE KINASE"/>
    <property type="match status" value="1"/>
</dbReference>
<evidence type="ECO:0000256" key="2">
    <source>
        <dbReference type="ARBA" id="ARBA00022679"/>
    </source>
</evidence>
<keyword evidence="7" id="KW-1185">Reference proteome</keyword>
<evidence type="ECO:0000256" key="1">
    <source>
        <dbReference type="ARBA" id="ARBA00010688"/>
    </source>
</evidence>
<organism evidence="6 7">
    <name type="scientific">Streptomyces lasiicapitis</name>
    <dbReference type="NCBI Taxonomy" id="1923961"/>
    <lineage>
        <taxon>Bacteria</taxon>
        <taxon>Bacillati</taxon>
        <taxon>Actinomycetota</taxon>
        <taxon>Actinomycetes</taxon>
        <taxon>Kitasatosporales</taxon>
        <taxon>Streptomycetaceae</taxon>
        <taxon>Streptomyces</taxon>
    </lineage>
</organism>
<keyword evidence="3 4" id="KW-0418">Kinase</keyword>
<dbReference type="InterPro" id="IPR002139">
    <property type="entry name" value="Ribo/fructo_kinase"/>
</dbReference>
<dbReference type="Pfam" id="PF00294">
    <property type="entry name" value="PfkB"/>
    <property type="match status" value="1"/>
</dbReference>
<proteinExistence type="inferred from homology"/>
<dbReference type="InterPro" id="IPR050306">
    <property type="entry name" value="PfkB_Carbo_kinase"/>
</dbReference>
<keyword evidence="2 4" id="KW-0808">Transferase</keyword>
<evidence type="ECO:0000259" key="5">
    <source>
        <dbReference type="Pfam" id="PF00294"/>
    </source>
</evidence>
<dbReference type="PROSITE" id="PS00583">
    <property type="entry name" value="PFKB_KINASES_1"/>
    <property type="match status" value="1"/>
</dbReference>
<name>A0ABQ2LGN5_9ACTN</name>
<dbReference type="GO" id="GO:0016301">
    <property type="term" value="F:kinase activity"/>
    <property type="evidence" value="ECO:0007669"/>
    <property type="project" value="UniProtKB-KW"/>
</dbReference>
<dbReference type="Proteomes" id="UP000656881">
    <property type="component" value="Unassembled WGS sequence"/>
</dbReference>
<dbReference type="InterPro" id="IPR002173">
    <property type="entry name" value="Carboh/pur_kinase_PfkB_CS"/>
</dbReference>
<comment type="caution">
    <text evidence="6">The sequence shown here is derived from an EMBL/GenBank/DDBJ whole genome shotgun (WGS) entry which is preliminary data.</text>
</comment>
<feature type="domain" description="Carbohydrate kinase PfkB" evidence="5">
    <location>
        <begin position="48"/>
        <end position="326"/>
    </location>
</feature>
<sequence>MVSEIRQVPGLDVDSGAIPVPELDVAFGAPAARIAVTGSLATDHLLTYPGRFTEQLVPDRLDRVSLSFLADELEVRPGGVAANIAFGLGRLGLRPFLVGAAGRDFAEHAARLRAAGVDTLGVHISERRHTARFVCTTDRDQNQIATFYAGAMAEAHTIDLAALAPRAGGFLLVHIGADDPRAMLRHTASCKAMGVPFAADPSQQLARLDGEQTRQLVDGASLLFTNAYEASLLLKHTGWTEDEVLARVGSWITTLGADGVTVARAGDAPLRLPAVPARTIADPTGAGDAFRAGYLAGVVRGWRAERSARLGCALASLALETVGTQEYEASRVREAVACLPFGEYLTK</sequence>
<gene>
    <name evidence="6" type="ORF">GCM10012286_00070</name>
</gene>
<dbReference type="PROSITE" id="PS00584">
    <property type="entry name" value="PFKB_KINASES_2"/>
    <property type="match status" value="1"/>
</dbReference>
<dbReference type="PANTHER" id="PTHR43085">
    <property type="entry name" value="HEXOKINASE FAMILY MEMBER"/>
    <property type="match status" value="1"/>
</dbReference>
<dbReference type="InterPro" id="IPR029056">
    <property type="entry name" value="Ribokinase-like"/>
</dbReference>
<evidence type="ECO:0000313" key="6">
    <source>
        <dbReference type="EMBL" id="GGO33027.1"/>
    </source>
</evidence>
<comment type="similarity">
    <text evidence="1 4">Belongs to the carbohydrate kinase PfkB family.</text>
</comment>
<evidence type="ECO:0000256" key="3">
    <source>
        <dbReference type="ARBA" id="ARBA00022777"/>
    </source>
</evidence>
<dbReference type="SUPFAM" id="SSF53613">
    <property type="entry name" value="Ribokinase-like"/>
    <property type="match status" value="1"/>
</dbReference>
<dbReference type="CDD" id="cd01942">
    <property type="entry name" value="ribokinase_group_A"/>
    <property type="match status" value="1"/>
</dbReference>
<dbReference type="InterPro" id="IPR011611">
    <property type="entry name" value="PfkB_dom"/>
</dbReference>
<reference evidence="7" key="1">
    <citation type="journal article" date="2019" name="Int. J. Syst. Evol. Microbiol.">
        <title>The Global Catalogue of Microorganisms (GCM) 10K type strain sequencing project: providing services to taxonomists for standard genome sequencing and annotation.</title>
        <authorList>
            <consortium name="The Broad Institute Genomics Platform"/>
            <consortium name="The Broad Institute Genome Sequencing Center for Infectious Disease"/>
            <person name="Wu L."/>
            <person name="Ma J."/>
        </authorList>
    </citation>
    <scope>NUCLEOTIDE SEQUENCE [LARGE SCALE GENOMIC DNA]</scope>
    <source>
        <strain evidence="7">CGMCC 4.7349</strain>
    </source>
</reference>
<dbReference type="Gene3D" id="3.40.1190.20">
    <property type="match status" value="1"/>
</dbReference>
<accession>A0ABQ2LGN5</accession>
<evidence type="ECO:0000256" key="4">
    <source>
        <dbReference type="RuleBase" id="RU003704"/>
    </source>
</evidence>
<dbReference type="PRINTS" id="PR00990">
    <property type="entry name" value="RIBOKINASE"/>
</dbReference>
<dbReference type="EMBL" id="BMNG01000001">
    <property type="protein sequence ID" value="GGO33027.1"/>
    <property type="molecule type" value="Genomic_DNA"/>
</dbReference>